<sequence>MYSGGFCYHPKTYNEFGQNIPGKIFRYNNGDISIATGLAGSLGRSAYDTDDDNPWRPSTIDYYTDRRVNDDGQVVRLTERTWVPLQCYSTITMYNCGPFAPCLFKPGDASDGGDPLTSEYGTFHMMHFATNNSGVSRVSTNGGTRKVAGNNSTWVGSLVPENYNDRRTSQVSTGLGGEFCLLIGLMALAQDRGKCDKAFTDPKWDRKRHPASEGISSLSGPYETDEPRGVVVEIAHEIPDGDGNLPVGNNDYEIHNFEWFGIAVREL</sequence>
<evidence type="ECO:0000313" key="3">
    <source>
        <dbReference type="Proteomes" id="UP001480595"/>
    </source>
</evidence>
<comment type="caution">
    <text evidence="2">The sequence shown here is derived from an EMBL/GenBank/DDBJ whole genome shotgun (WGS) entry which is preliminary data.</text>
</comment>
<dbReference type="Proteomes" id="UP001480595">
    <property type="component" value="Unassembled WGS sequence"/>
</dbReference>
<dbReference type="GeneID" id="92098548"/>
<organism evidence="2 3">
    <name type="scientific">Apiospora phragmitis</name>
    <dbReference type="NCBI Taxonomy" id="2905665"/>
    <lineage>
        <taxon>Eukaryota</taxon>
        <taxon>Fungi</taxon>
        <taxon>Dikarya</taxon>
        <taxon>Ascomycota</taxon>
        <taxon>Pezizomycotina</taxon>
        <taxon>Sordariomycetes</taxon>
        <taxon>Xylariomycetidae</taxon>
        <taxon>Amphisphaeriales</taxon>
        <taxon>Apiosporaceae</taxon>
        <taxon>Apiospora</taxon>
    </lineage>
</organism>
<name>A0ABR1T3C3_9PEZI</name>
<dbReference type="RefSeq" id="XP_066708614.1">
    <property type="nucleotide sequence ID" value="XM_066865485.1"/>
</dbReference>
<proteinExistence type="predicted"/>
<evidence type="ECO:0000256" key="1">
    <source>
        <dbReference type="SAM" id="MobiDB-lite"/>
    </source>
</evidence>
<dbReference type="EMBL" id="JAQQWL010000015">
    <property type="protein sequence ID" value="KAK8041069.1"/>
    <property type="molecule type" value="Genomic_DNA"/>
</dbReference>
<protein>
    <submittedName>
        <fullName evidence="2">Uncharacterized protein</fullName>
    </submittedName>
</protein>
<feature type="region of interest" description="Disordered" evidence="1">
    <location>
        <begin position="203"/>
        <end position="224"/>
    </location>
</feature>
<reference evidence="2 3" key="1">
    <citation type="submission" date="2023-01" db="EMBL/GenBank/DDBJ databases">
        <title>Analysis of 21 Apiospora genomes using comparative genomics revels a genus with tremendous synthesis potential of carbohydrate active enzymes and secondary metabolites.</title>
        <authorList>
            <person name="Sorensen T."/>
        </authorList>
    </citation>
    <scope>NUCLEOTIDE SEQUENCE [LARGE SCALE GENOMIC DNA]</scope>
    <source>
        <strain evidence="2 3">CBS 135458</strain>
    </source>
</reference>
<gene>
    <name evidence="2" type="ORF">PG994_014076</name>
</gene>
<evidence type="ECO:0000313" key="2">
    <source>
        <dbReference type="EMBL" id="KAK8041069.1"/>
    </source>
</evidence>
<accession>A0ABR1T3C3</accession>
<keyword evidence="3" id="KW-1185">Reference proteome</keyword>